<organism evidence="1 2">
    <name type="scientific">Ensete ventricosum</name>
    <name type="common">Abyssinian banana</name>
    <name type="synonym">Musa ensete</name>
    <dbReference type="NCBI Taxonomy" id="4639"/>
    <lineage>
        <taxon>Eukaryota</taxon>
        <taxon>Viridiplantae</taxon>
        <taxon>Streptophyta</taxon>
        <taxon>Embryophyta</taxon>
        <taxon>Tracheophyta</taxon>
        <taxon>Spermatophyta</taxon>
        <taxon>Magnoliopsida</taxon>
        <taxon>Liliopsida</taxon>
        <taxon>Zingiberales</taxon>
        <taxon>Musaceae</taxon>
        <taxon>Ensete</taxon>
    </lineage>
</organism>
<dbReference type="AlphaFoldDB" id="A0A426ZLF6"/>
<dbReference type="Proteomes" id="UP000287651">
    <property type="component" value="Unassembled WGS sequence"/>
</dbReference>
<sequence length="105" mass="11597">MLRESLEACREFIGSSPKVSEAYQELAEGIRGLSGVRRKLAKGIKSLLGVHRELAKSNRELTRMTLGVHWKKTKRLIGRSSGLVEKLAGSQKDLVGLDGHMIVID</sequence>
<dbReference type="EMBL" id="AMZH03006064">
    <property type="protein sequence ID" value="RRT64765.1"/>
    <property type="molecule type" value="Genomic_DNA"/>
</dbReference>
<reference evidence="1 2" key="1">
    <citation type="journal article" date="2014" name="Agronomy (Basel)">
        <title>A Draft Genome Sequence for Ensete ventricosum, the Drought-Tolerant Tree Against Hunger.</title>
        <authorList>
            <person name="Harrison J."/>
            <person name="Moore K.A."/>
            <person name="Paszkiewicz K."/>
            <person name="Jones T."/>
            <person name="Grant M."/>
            <person name="Ambacheew D."/>
            <person name="Muzemil S."/>
            <person name="Studholme D.J."/>
        </authorList>
    </citation>
    <scope>NUCLEOTIDE SEQUENCE [LARGE SCALE GENOMIC DNA]</scope>
</reference>
<accession>A0A426ZLF6</accession>
<protein>
    <submittedName>
        <fullName evidence="1">Uncharacterized protein</fullName>
    </submittedName>
</protein>
<proteinExistence type="predicted"/>
<name>A0A426ZLF6_ENSVE</name>
<comment type="caution">
    <text evidence="1">The sequence shown here is derived from an EMBL/GenBank/DDBJ whole genome shotgun (WGS) entry which is preliminary data.</text>
</comment>
<gene>
    <name evidence="1" type="ORF">B296_00037802</name>
</gene>
<evidence type="ECO:0000313" key="2">
    <source>
        <dbReference type="Proteomes" id="UP000287651"/>
    </source>
</evidence>
<evidence type="ECO:0000313" key="1">
    <source>
        <dbReference type="EMBL" id="RRT64765.1"/>
    </source>
</evidence>